<dbReference type="AlphaFoldDB" id="A0A0D2LIX2"/>
<feature type="region of interest" description="Disordered" evidence="1">
    <location>
        <begin position="84"/>
        <end position="162"/>
    </location>
</feature>
<evidence type="ECO:0000313" key="2">
    <source>
        <dbReference type="EMBL" id="KIZ06409.1"/>
    </source>
</evidence>
<accession>A0A0D2LIX2</accession>
<dbReference type="KEGG" id="mng:MNEG_1541"/>
<organism evidence="2 3">
    <name type="scientific">Monoraphidium neglectum</name>
    <dbReference type="NCBI Taxonomy" id="145388"/>
    <lineage>
        <taxon>Eukaryota</taxon>
        <taxon>Viridiplantae</taxon>
        <taxon>Chlorophyta</taxon>
        <taxon>core chlorophytes</taxon>
        <taxon>Chlorophyceae</taxon>
        <taxon>CS clade</taxon>
        <taxon>Sphaeropleales</taxon>
        <taxon>Selenastraceae</taxon>
        <taxon>Monoraphidium</taxon>
    </lineage>
</organism>
<dbReference type="GeneID" id="25733068"/>
<dbReference type="PANTHER" id="PTHR36792:SF5">
    <property type="entry name" value="SEL1 REPEAT PROTEIN"/>
    <property type="match status" value="1"/>
</dbReference>
<proteinExistence type="predicted"/>
<dbReference type="RefSeq" id="XP_013905428.1">
    <property type="nucleotide sequence ID" value="XM_014049974.1"/>
</dbReference>
<gene>
    <name evidence="2" type="ORF">MNEG_1541</name>
</gene>
<reference evidence="2 3" key="1">
    <citation type="journal article" date="2013" name="BMC Genomics">
        <title>Reconstruction of the lipid metabolism for the microalga Monoraphidium neglectum from its genome sequence reveals characteristics suitable for biofuel production.</title>
        <authorList>
            <person name="Bogen C."/>
            <person name="Al-Dilaimi A."/>
            <person name="Albersmeier A."/>
            <person name="Wichmann J."/>
            <person name="Grundmann M."/>
            <person name="Rupp O."/>
            <person name="Lauersen K.J."/>
            <person name="Blifernez-Klassen O."/>
            <person name="Kalinowski J."/>
            <person name="Goesmann A."/>
            <person name="Mussgnug J.H."/>
            <person name="Kruse O."/>
        </authorList>
    </citation>
    <scope>NUCLEOTIDE SEQUENCE [LARGE SCALE GENOMIC DNA]</scope>
    <source>
        <strain evidence="2 3">SAG 48.87</strain>
    </source>
</reference>
<evidence type="ECO:0000256" key="1">
    <source>
        <dbReference type="SAM" id="MobiDB-lite"/>
    </source>
</evidence>
<feature type="compositionally biased region" description="Low complexity" evidence="1">
    <location>
        <begin position="84"/>
        <end position="109"/>
    </location>
</feature>
<evidence type="ECO:0000313" key="3">
    <source>
        <dbReference type="Proteomes" id="UP000054498"/>
    </source>
</evidence>
<name>A0A0D2LIX2_9CHLO</name>
<dbReference type="EMBL" id="KK100375">
    <property type="protein sequence ID" value="KIZ06409.1"/>
    <property type="molecule type" value="Genomic_DNA"/>
</dbReference>
<evidence type="ECO:0008006" key="4">
    <source>
        <dbReference type="Google" id="ProtNLM"/>
    </source>
</evidence>
<sequence length="162" mass="17744">MNTTTRNPLLRGRPLKQAIQECEARWFQETLVAAQDGEPNQMALLGHMLSVGYGCSPCQSEADHWFEEASKRLGYHPLEAGQQLLGGAAGPVPAAAGPAAQAGQQLLGEQPDERQLADQQQQHRRHEASASAPPHQHTNNQQHLGYGQQPMQVDGSQQQQQR</sequence>
<dbReference type="OrthoDB" id="2384430at2759"/>
<dbReference type="Proteomes" id="UP000054498">
    <property type="component" value="Unassembled WGS sequence"/>
</dbReference>
<dbReference type="PANTHER" id="PTHR36792">
    <property type="entry name" value="EXPRESSED PROTEIN"/>
    <property type="match status" value="1"/>
</dbReference>
<feature type="compositionally biased region" description="Polar residues" evidence="1">
    <location>
        <begin position="136"/>
        <end position="162"/>
    </location>
</feature>
<keyword evidence="3" id="KW-1185">Reference proteome</keyword>
<protein>
    <recommendedName>
        <fullName evidence="4">Sel1 repeat family protein</fullName>
    </recommendedName>
</protein>